<feature type="domain" description="CASTOR/POLLUX/SYM8 ion channel conserved" evidence="9">
    <location>
        <begin position="331"/>
        <end position="427"/>
    </location>
</feature>
<feature type="transmembrane region" description="Helical" evidence="8">
    <location>
        <begin position="64"/>
        <end position="81"/>
    </location>
</feature>
<evidence type="ECO:0000259" key="9">
    <source>
        <dbReference type="Pfam" id="PF06241"/>
    </source>
</evidence>
<evidence type="ECO:0000256" key="8">
    <source>
        <dbReference type="SAM" id="Phobius"/>
    </source>
</evidence>
<sequence>MIFLRNTLPSRVFLDLRDSAMERALLLLTKAGAYNLPFKIILLLSGSVPFILLFGTVYHHITDSASYLASLMKFYIIINRLPGMASAMNEKTLAAAILVNGVYFLGLFTFAVFLGVVTDEVKTTFKSFKNGLYPVRKTGHILILHWNDQVPLLLRAIAKGKLLQPHDAFFQAPIVVMSDKLIPDMELAVRGIDHEIHVRTGSTASEADLLRVSAEKAAVVLIMSPQVATRDTLDTAKAASSSYNAATPAVASAAVTSVLQQAQVASAAMAVTSLSTKRGAIPGQRLVLQNPAGIHAGSMEGSFLSSTANACAAPLRARGGSLQVVELTKDDFAHRLMTLTALQPGIAKIYDEILQPGGVSLFTQPVPVALVGCPYKQVRRSFIQAVVCGYIRDGAIELLPSEDVTEVLQQNDRLVLLSHTSATKQQVQLSATAPLVFEAAWTKLRHSSSTSTIAELVAEESDSQSVDNDSQTTQVNASSPFSSPIAQNVGHSAAMEPMNDELAVTARSLHLAFNAPPQKIIVISLSAQVLTDFCDDFRMFTPRGSSVDFLLPAVAATGTEAAASIRSPQKGNCTFSVTQHVQNPNPATVQALFVAGIKEADAVMVAGLESLPSAQADAFVMAALIQIQEAARLSGRSNRLHVVARTTQSQTSLAIDNFLATCTRHQVPPTSSQDLVNKQSHPLPPVLYHPDLLHPDLLICNILALSARDPHYLSIVQYLLQKSVGAEVYFRDPIVYNIAAGMPVTFAEIAESSRFYNETAIGYLSVSSGKAVLAPRPDHTVELRGGDKIIVFAQDFCITAKHLTSSSMLSSRSDREKRGRTRRGNLFN</sequence>
<dbReference type="Proteomes" id="UP000232323">
    <property type="component" value="Unassembled WGS sequence"/>
</dbReference>
<dbReference type="OrthoDB" id="414047at2759"/>
<evidence type="ECO:0000256" key="3">
    <source>
        <dbReference type="ARBA" id="ARBA00022692"/>
    </source>
</evidence>
<feature type="compositionally biased region" description="Basic residues" evidence="7">
    <location>
        <begin position="818"/>
        <end position="828"/>
    </location>
</feature>
<keyword evidence="11" id="KW-1185">Reference proteome</keyword>
<evidence type="ECO:0000256" key="2">
    <source>
        <dbReference type="ARBA" id="ARBA00022448"/>
    </source>
</evidence>
<name>A0A250WVY1_9CHLO</name>
<gene>
    <name evidence="10" type="ORF">CEUSTIGMA_g2434.t1</name>
</gene>
<protein>
    <recommendedName>
        <fullName evidence="9">CASTOR/POLLUX/SYM8 ion channel conserved domain-containing protein</fullName>
    </recommendedName>
</protein>
<organism evidence="10 11">
    <name type="scientific">Chlamydomonas eustigma</name>
    <dbReference type="NCBI Taxonomy" id="1157962"/>
    <lineage>
        <taxon>Eukaryota</taxon>
        <taxon>Viridiplantae</taxon>
        <taxon>Chlorophyta</taxon>
        <taxon>core chlorophytes</taxon>
        <taxon>Chlorophyceae</taxon>
        <taxon>CS clade</taxon>
        <taxon>Chlamydomonadales</taxon>
        <taxon>Chlamydomonadaceae</taxon>
        <taxon>Chlamydomonas</taxon>
    </lineage>
</organism>
<dbReference type="PANTHER" id="PTHR31563">
    <property type="entry name" value="ION CHANNEL POLLUX-RELATED"/>
    <property type="match status" value="1"/>
</dbReference>
<evidence type="ECO:0000313" key="10">
    <source>
        <dbReference type="EMBL" id="GAX74988.1"/>
    </source>
</evidence>
<keyword evidence="2" id="KW-0813">Transport</keyword>
<evidence type="ECO:0000256" key="4">
    <source>
        <dbReference type="ARBA" id="ARBA00022989"/>
    </source>
</evidence>
<dbReference type="Gene3D" id="3.40.50.720">
    <property type="entry name" value="NAD(P)-binding Rossmann-like Domain"/>
    <property type="match status" value="1"/>
</dbReference>
<dbReference type="PANTHER" id="PTHR31563:SF10">
    <property type="entry name" value="ION CHANNEL POLLUX-RELATED"/>
    <property type="match status" value="1"/>
</dbReference>
<dbReference type="EMBL" id="BEGY01000010">
    <property type="protein sequence ID" value="GAX74988.1"/>
    <property type="molecule type" value="Genomic_DNA"/>
</dbReference>
<comment type="caution">
    <text evidence="10">The sequence shown here is derived from an EMBL/GenBank/DDBJ whole genome shotgun (WGS) entry which is preliminary data.</text>
</comment>
<dbReference type="GO" id="GO:0006811">
    <property type="term" value="P:monoatomic ion transport"/>
    <property type="evidence" value="ECO:0007669"/>
    <property type="project" value="UniProtKB-KW"/>
</dbReference>
<keyword evidence="5" id="KW-0406">Ion transport</keyword>
<proteinExistence type="predicted"/>
<evidence type="ECO:0000256" key="1">
    <source>
        <dbReference type="ARBA" id="ARBA00004127"/>
    </source>
</evidence>
<dbReference type="InterPro" id="IPR044849">
    <property type="entry name" value="CASTOR/POLLUX/SYM8-like"/>
</dbReference>
<dbReference type="AlphaFoldDB" id="A0A250WVY1"/>
<feature type="transmembrane region" description="Helical" evidence="8">
    <location>
        <begin position="40"/>
        <end position="58"/>
    </location>
</feature>
<evidence type="ECO:0000256" key="7">
    <source>
        <dbReference type="SAM" id="MobiDB-lite"/>
    </source>
</evidence>
<feature type="region of interest" description="Disordered" evidence="7">
    <location>
        <begin position="809"/>
        <end position="828"/>
    </location>
</feature>
<accession>A0A250WVY1</accession>
<keyword evidence="6 8" id="KW-0472">Membrane</keyword>
<evidence type="ECO:0000256" key="6">
    <source>
        <dbReference type="ARBA" id="ARBA00023136"/>
    </source>
</evidence>
<reference evidence="10 11" key="1">
    <citation type="submission" date="2017-08" db="EMBL/GenBank/DDBJ databases">
        <title>Acidophilic green algal genome provides insights into adaptation to an acidic environment.</title>
        <authorList>
            <person name="Hirooka S."/>
            <person name="Hirose Y."/>
            <person name="Kanesaki Y."/>
            <person name="Higuchi S."/>
            <person name="Fujiwara T."/>
            <person name="Onuma R."/>
            <person name="Era A."/>
            <person name="Ohbayashi R."/>
            <person name="Uzuka A."/>
            <person name="Nozaki H."/>
            <person name="Yoshikawa H."/>
            <person name="Miyagishima S.Y."/>
        </authorList>
    </citation>
    <scope>NUCLEOTIDE SEQUENCE [LARGE SCALE GENOMIC DNA]</scope>
    <source>
        <strain evidence="10 11">NIES-2499</strain>
    </source>
</reference>
<comment type="subcellular location">
    <subcellularLocation>
        <location evidence="1">Endomembrane system</location>
        <topology evidence="1">Multi-pass membrane protein</topology>
    </subcellularLocation>
</comment>
<dbReference type="GO" id="GO:0012505">
    <property type="term" value="C:endomembrane system"/>
    <property type="evidence" value="ECO:0007669"/>
    <property type="project" value="UniProtKB-SubCell"/>
</dbReference>
<feature type="compositionally biased region" description="Polar residues" evidence="7">
    <location>
        <begin position="463"/>
        <end position="482"/>
    </location>
</feature>
<dbReference type="Pfam" id="PF06241">
    <property type="entry name" value="Castor_Poll_mid"/>
    <property type="match status" value="1"/>
</dbReference>
<evidence type="ECO:0000256" key="5">
    <source>
        <dbReference type="ARBA" id="ARBA00023065"/>
    </source>
</evidence>
<evidence type="ECO:0000313" key="11">
    <source>
        <dbReference type="Proteomes" id="UP000232323"/>
    </source>
</evidence>
<keyword evidence="4 8" id="KW-1133">Transmembrane helix</keyword>
<feature type="transmembrane region" description="Helical" evidence="8">
    <location>
        <begin position="93"/>
        <end position="117"/>
    </location>
</feature>
<keyword evidence="3 8" id="KW-0812">Transmembrane</keyword>
<feature type="region of interest" description="Disordered" evidence="7">
    <location>
        <begin position="458"/>
        <end position="482"/>
    </location>
</feature>
<dbReference type="InterPro" id="IPR010420">
    <property type="entry name" value="CASTOR/POLLUX/SYM8_dom"/>
</dbReference>